<proteinExistence type="predicted"/>
<evidence type="ECO:0000313" key="2">
    <source>
        <dbReference type="EnsemblPlants" id="HORVU.MOREX.r3.6HG0539280.1"/>
    </source>
</evidence>
<dbReference type="Proteomes" id="UP000011116">
    <property type="component" value="Chromosome 6H"/>
</dbReference>
<dbReference type="EnsemblPlants" id="HORVU.MOREX.r3.6HG0539280.1">
    <property type="protein sequence ID" value="HORVU.MOREX.r3.6HG0539280.1"/>
    <property type="gene ID" value="HORVU.MOREX.r3.6HG0539280"/>
</dbReference>
<evidence type="ECO:0008006" key="4">
    <source>
        <dbReference type="Google" id="ProtNLM"/>
    </source>
</evidence>
<organism evidence="2 3">
    <name type="scientific">Hordeum vulgare subsp. vulgare</name>
    <name type="common">Domesticated barley</name>
    <dbReference type="NCBI Taxonomy" id="112509"/>
    <lineage>
        <taxon>Eukaryota</taxon>
        <taxon>Viridiplantae</taxon>
        <taxon>Streptophyta</taxon>
        <taxon>Embryophyta</taxon>
        <taxon>Tracheophyta</taxon>
        <taxon>Spermatophyta</taxon>
        <taxon>Magnoliopsida</taxon>
        <taxon>Liliopsida</taxon>
        <taxon>Poales</taxon>
        <taxon>Poaceae</taxon>
        <taxon>BOP clade</taxon>
        <taxon>Pooideae</taxon>
        <taxon>Triticodae</taxon>
        <taxon>Triticeae</taxon>
        <taxon>Hordeinae</taxon>
        <taxon>Hordeum</taxon>
    </lineage>
</organism>
<evidence type="ECO:0000256" key="1">
    <source>
        <dbReference type="SAM" id="SignalP"/>
    </source>
</evidence>
<protein>
    <recommendedName>
        <fullName evidence="4">Acidic protein</fullName>
    </recommendedName>
</protein>
<dbReference type="AlphaFoldDB" id="A0A8I7BG42"/>
<keyword evidence="1" id="KW-0732">Signal</keyword>
<evidence type="ECO:0000313" key="3">
    <source>
        <dbReference type="Proteomes" id="UP000011116"/>
    </source>
</evidence>
<name>A0A8I7BG42_HORVV</name>
<reference evidence="2" key="3">
    <citation type="submission" date="2022-01" db="UniProtKB">
        <authorList>
            <consortium name="EnsemblPlants"/>
        </authorList>
    </citation>
    <scope>IDENTIFICATION</scope>
    <source>
        <strain evidence="2">subsp. vulgare</strain>
    </source>
</reference>
<reference evidence="3" key="1">
    <citation type="journal article" date="2012" name="Nature">
        <title>A physical, genetic and functional sequence assembly of the barley genome.</title>
        <authorList>
            <consortium name="The International Barley Genome Sequencing Consortium"/>
            <person name="Mayer K.F."/>
            <person name="Waugh R."/>
            <person name="Brown J.W."/>
            <person name="Schulman A."/>
            <person name="Langridge P."/>
            <person name="Platzer M."/>
            <person name="Fincher G.B."/>
            <person name="Muehlbauer G.J."/>
            <person name="Sato K."/>
            <person name="Close T.J."/>
            <person name="Wise R.P."/>
            <person name="Stein N."/>
        </authorList>
    </citation>
    <scope>NUCLEOTIDE SEQUENCE [LARGE SCALE GENOMIC DNA]</scope>
    <source>
        <strain evidence="3">cv. Morex</strain>
    </source>
</reference>
<dbReference type="Gramene" id="HORVU.MOREX.r3.6HG0539260.1">
    <property type="protein sequence ID" value="HORVU.MOREX.r3.6HG0539260.1"/>
    <property type="gene ID" value="HORVU.MOREX.r3.6HG0539260"/>
</dbReference>
<sequence>MDKYPTPIRARVLLQALLLLLICHATTTQCKQGILKLVLLLIIFSIYSRIIDGIDKEKINLHGLCVIDKPVLGDYCCKVTHECYIDLPTCLQECNKPAGVVARATPPSPTVFRTNGI</sequence>
<dbReference type="Gramene" id="HORVU.MOREX.r3.6HG0539280.1">
    <property type="protein sequence ID" value="HORVU.MOREX.r3.6HG0539280.1"/>
    <property type="gene ID" value="HORVU.MOREX.r3.6HG0539280"/>
</dbReference>
<dbReference type="EnsemblPlants" id="HORVU.MOREX.r3.6HG0539260.1">
    <property type="protein sequence ID" value="HORVU.MOREX.r3.6HG0539260.1"/>
    <property type="gene ID" value="HORVU.MOREX.r3.6HG0539260"/>
</dbReference>
<reference evidence="2" key="2">
    <citation type="submission" date="2020-10" db="EMBL/GenBank/DDBJ databases">
        <authorList>
            <person name="Scholz U."/>
            <person name="Mascher M."/>
            <person name="Fiebig A."/>
        </authorList>
    </citation>
    <scope>NUCLEOTIDE SEQUENCE [LARGE SCALE GENOMIC DNA]</scope>
    <source>
        <strain evidence="2">cv. Morex</strain>
    </source>
</reference>
<keyword evidence="3" id="KW-1185">Reference proteome</keyword>
<feature type="chain" id="PRO_5043264908" description="Acidic protein" evidence="1">
    <location>
        <begin position="29"/>
        <end position="117"/>
    </location>
</feature>
<accession>A0A8I7BG42</accession>
<feature type="signal peptide" evidence="1">
    <location>
        <begin position="1"/>
        <end position="28"/>
    </location>
</feature>